<reference evidence="7" key="1">
    <citation type="submission" date="2021-02" db="EMBL/GenBank/DDBJ databases">
        <authorList>
            <person name="Nowell W R."/>
        </authorList>
    </citation>
    <scope>NUCLEOTIDE SEQUENCE</scope>
</reference>
<comment type="subcellular location">
    <subcellularLocation>
        <location evidence="1">Membrane</location>
    </subcellularLocation>
</comment>
<dbReference type="SUPFAM" id="SSF81321">
    <property type="entry name" value="Family A G protein-coupled receptor-like"/>
    <property type="match status" value="1"/>
</dbReference>
<feature type="transmembrane region" description="Helical" evidence="5">
    <location>
        <begin position="231"/>
        <end position="251"/>
    </location>
</feature>
<keyword evidence="3 5" id="KW-1133">Transmembrane helix</keyword>
<feature type="transmembrane region" description="Helical" evidence="5">
    <location>
        <begin position="53"/>
        <end position="77"/>
    </location>
</feature>
<protein>
    <recommendedName>
        <fullName evidence="6">G-protein coupled receptors family 1 profile domain-containing protein</fullName>
    </recommendedName>
</protein>
<keyword evidence="4 5" id="KW-0472">Membrane</keyword>
<dbReference type="PANTHER" id="PTHR46641">
    <property type="entry name" value="FMRFAMIDE RECEPTOR-RELATED"/>
    <property type="match status" value="1"/>
</dbReference>
<dbReference type="EMBL" id="CAJNOJ010000447">
    <property type="protein sequence ID" value="CAF1451686.1"/>
    <property type="molecule type" value="Genomic_DNA"/>
</dbReference>
<dbReference type="AlphaFoldDB" id="A0A815PPK2"/>
<evidence type="ECO:0000256" key="5">
    <source>
        <dbReference type="SAM" id="Phobius"/>
    </source>
</evidence>
<proteinExistence type="predicted"/>
<dbReference type="PROSITE" id="PS50262">
    <property type="entry name" value="G_PROTEIN_RECEP_F1_2"/>
    <property type="match status" value="1"/>
</dbReference>
<dbReference type="InterPro" id="IPR052954">
    <property type="entry name" value="GPCR-Ligand_Int"/>
</dbReference>
<dbReference type="Gene3D" id="1.20.1070.10">
    <property type="entry name" value="Rhodopsin 7-helix transmembrane proteins"/>
    <property type="match status" value="1"/>
</dbReference>
<feature type="transmembrane region" description="Helical" evidence="5">
    <location>
        <begin position="178"/>
        <end position="201"/>
    </location>
</feature>
<evidence type="ECO:0000313" key="7">
    <source>
        <dbReference type="EMBL" id="CAF1451686.1"/>
    </source>
</evidence>
<feature type="transmembrane region" description="Helical" evidence="5">
    <location>
        <begin position="271"/>
        <end position="295"/>
    </location>
</feature>
<evidence type="ECO:0000256" key="3">
    <source>
        <dbReference type="ARBA" id="ARBA00022989"/>
    </source>
</evidence>
<sequence>MRAESRVRNMVSLSEITPYFSIYGFFFTLIFGTVGGIFNLLTFSSQDFRTKSCVFYLICSSLADLLFINVGIILRFSTEYFGNTLVSTSDGICKARAYLLVCLPTMAAWCVVLATFDRFASASSNGRLRQLNSISFARRSVSIAMICIITSCSFHPFIFKIRNSVCAASSGFPTIATALYAIIFSCIMPCTAVITLGSMTWSNVRKSQQRVTPMENSHGQSTGLRRLNRQLFILVFVHAVVISVLTIQRNVTYTYNVLTSSIQKSVERQTVEYFIIQVSTILYYTNFGLSFYVYYGSSSMFRQVYWKSVKQLLHKCCSCCKRN</sequence>
<evidence type="ECO:0000259" key="6">
    <source>
        <dbReference type="PROSITE" id="PS50262"/>
    </source>
</evidence>
<evidence type="ECO:0000256" key="1">
    <source>
        <dbReference type="ARBA" id="ARBA00004370"/>
    </source>
</evidence>
<gene>
    <name evidence="7" type="ORF">EDS130_LOCUS39560</name>
</gene>
<feature type="transmembrane region" description="Helical" evidence="5">
    <location>
        <begin position="97"/>
        <end position="116"/>
    </location>
</feature>
<comment type="caution">
    <text evidence="7">The sequence shown here is derived from an EMBL/GenBank/DDBJ whole genome shotgun (WGS) entry which is preliminary data.</text>
</comment>
<dbReference type="InterPro" id="IPR017452">
    <property type="entry name" value="GPCR_Rhodpsn_7TM"/>
</dbReference>
<feature type="transmembrane region" description="Helical" evidence="5">
    <location>
        <begin position="20"/>
        <end position="41"/>
    </location>
</feature>
<evidence type="ECO:0000256" key="4">
    <source>
        <dbReference type="ARBA" id="ARBA00023136"/>
    </source>
</evidence>
<keyword evidence="2 5" id="KW-0812">Transmembrane</keyword>
<dbReference type="GO" id="GO:0016020">
    <property type="term" value="C:membrane"/>
    <property type="evidence" value="ECO:0007669"/>
    <property type="project" value="UniProtKB-SubCell"/>
</dbReference>
<dbReference type="Proteomes" id="UP000663852">
    <property type="component" value="Unassembled WGS sequence"/>
</dbReference>
<organism evidence="7 8">
    <name type="scientific">Adineta ricciae</name>
    <name type="common">Rotifer</name>
    <dbReference type="NCBI Taxonomy" id="249248"/>
    <lineage>
        <taxon>Eukaryota</taxon>
        <taxon>Metazoa</taxon>
        <taxon>Spiralia</taxon>
        <taxon>Gnathifera</taxon>
        <taxon>Rotifera</taxon>
        <taxon>Eurotatoria</taxon>
        <taxon>Bdelloidea</taxon>
        <taxon>Adinetida</taxon>
        <taxon>Adinetidae</taxon>
        <taxon>Adineta</taxon>
    </lineage>
</organism>
<accession>A0A815PPK2</accession>
<feature type="domain" description="G-protein coupled receptors family 1 profile" evidence="6">
    <location>
        <begin position="35"/>
        <end position="294"/>
    </location>
</feature>
<feature type="transmembrane region" description="Helical" evidence="5">
    <location>
        <begin position="136"/>
        <end position="158"/>
    </location>
</feature>
<name>A0A815PPK2_ADIRI</name>
<evidence type="ECO:0000313" key="8">
    <source>
        <dbReference type="Proteomes" id="UP000663852"/>
    </source>
</evidence>
<evidence type="ECO:0000256" key="2">
    <source>
        <dbReference type="ARBA" id="ARBA00022692"/>
    </source>
</evidence>